<proteinExistence type="predicted"/>
<evidence type="ECO:0000313" key="2">
    <source>
        <dbReference type="Proteomes" id="UP000004947"/>
    </source>
</evidence>
<keyword evidence="2" id="KW-1185">Reference proteome</keyword>
<dbReference type="AlphaFoldDB" id="A6DF35"/>
<dbReference type="EMBL" id="ABCK01000001">
    <property type="protein sequence ID" value="EDM29415.1"/>
    <property type="molecule type" value="Genomic_DNA"/>
</dbReference>
<dbReference type="GO" id="GO:0016791">
    <property type="term" value="F:phosphatase activity"/>
    <property type="evidence" value="ECO:0007669"/>
    <property type="project" value="TreeGrafter"/>
</dbReference>
<gene>
    <name evidence="1" type="ORF">LNTAR_16733</name>
</gene>
<dbReference type="InterPro" id="IPR013078">
    <property type="entry name" value="His_Pase_superF_clade-1"/>
</dbReference>
<name>A6DF35_9BACT</name>
<reference evidence="1 2" key="1">
    <citation type="journal article" date="2010" name="J. Bacteriol.">
        <title>Genome sequence of Lentisphaera araneosa HTCC2155T, the type species of the order Lentisphaerales in the phylum Lentisphaerae.</title>
        <authorList>
            <person name="Thrash J.C."/>
            <person name="Cho J.C."/>
            <person name="Vergin K.L."/>
            <person name="Morris R.M."/>
            <person name="Giovannoni S.J."/>
        </authorList>
    </citation>
    <scope>NUCLEOTIDE SEQUENCE [LARGE SCALE GENOMIC DNA]</scope>
    <source>
        <strain evidence="1 2">HTCC2155</strain>
    </source>
</reference>
<evidence type="ECO:0000313" key="1">
    <source>
        <dbReference type="EMBL" id="EDM29415.1"/>
    </source>
</evidence>
<dbReference type="InterPro" id="IPR050275">
    <property type="entry name" value="PGM_Phosphatase"/>
</dbReference>
<dbReference type="InterPro" id="IPR029033">
    <property type="entry name" value="His_PPase_superfam"/>
</dbReference>
<dbReference type="eggNOG" id="COG0406">
    <property type="taxonomic scope" value="Bacteria"/>
</dbReference>
<sequence length="193" mass="21937">MQVHLFRHFAHQGKAGAFYGSTNLELKNKTHLAITLKQGTKVFSSPLLRCTQSLDRLQLNSELNLQEAKEVDFGSWEGLTYAEIEKEFPIEVKAWQENENFHFPQGEKIKDFQKRIEHLAKFIATQKEDVFLMTHGGVIRHLICHYLGISYDKSLAFQVDTGSLSSIELFSGGLGVLKALNLKEVESWQALLS</sequence>
<dbReference type="SUPFAM" id="SSF53254">
    <property type="entry name" value="Phosphoglycerate mutase-like"/>
    <property type="match status" value="1"/>
</dbReference>
<dbReference type="OrthoDB" id="9781415at2"/>
<dbReference type="CDD" id="cd07067">
    <property type="entry name" value="HP_PGM_like"/>
    <property type="match status" value="1"/>
</dbReference>
<dbReference type="Proteomes" id="UP000004947">
    <property type="component" value="Unassembled WGS sequence"/>
</dbReference>
<dbReference type="STRING" id="313628.LNTAR_16733"/>
<organism evidence="1 2">
    <name type="scientific">Lentisphaera araneosa HTCC2155</name>
    <dbReference type="NCBI Taxonomy" id="313628"/>
    <lineage>
        <taxon>Bacteria</taxon>
        <taxon>Pseudomonadati</taxon>
        <taxon>Lentisphaerota</taxon>
        <taxon>Lentisphaeria</taxon>
        <taxon>Lentisphaerales</taxon>
        <taxon>Lentisphaeraceae</taxon>
        <taxon>Lentisphaera</taxon>
    </lineage>
</organism>
<dbReference type="Gene3D" id="3.40.50.1240">
    <property type="entry name" value="Phosphoglycerate mutase-like"/>
    <property type="match status" value="1"/>
</dbReference>
<comment type="caution">
    <text evidence="1">The sequence shown here is derived from an EMBL/GenBank/DDBJ whole genome shotgun (WGS) entry which is preliminary data.</text>
</comment>
<evidence type="ECO:0008006" key="3">
    <source>
        <dbReference type="Google" id="ProtNLM"/>
    </source>
</evidence>
<dbReference type="PANTHER" id="PTHR48100">
    <property type="entry name" value="BROAD-SPECIFICITY PHOSPHATASE YOR283W-RELATED"/>
    <property type="match status" value="1"/>
</dbReference>
<protein>
    <recommendedName>
        <fullName evidence="3">Alpha-ribazole phosphatase</fullName>
    </recommendedName>
</protein>
<accession>A6DF35</accession>
<dbReference type="RefSeq" id="WP_007276537.1">
    <property type="nucleotide sequence ID" value="NZ_ABCK01000001.1"/>
</dbReference>
<dbReference type="Pfam" id="PF00300">
    <property type="entry name" value="His_Phos_1"/>
    <property type="match status" value="1"/>
</dbReference>